<dbReference type="SUPFAM" id="SSF158472">
    <property type="entry name" value="HAMP domain-like"/>
    <property type="match status" value="1"/>
</dbReference>
<keyword evidence="6" id="KW-0812">Transmembrane</keyword>
<dbReference type="Gene3D" id="3.30.565.10">
    <property type="entry name" value="Histidine kinase-like ATPase, C-terminal domain"/>
    <property type="match status" value="1"/>
</dbReference>
<dbReference type="InterPro" id="IPR003660">
    <property type="entry name" value="HAMP_dom"/>
</dbReference>
<accession>A0A917PG85</accession>
<evidence type="ECO:0000256" key="7">
    <source>
        <dbReference type="ARBA" id="ARBA00022777"/>
    </source>
</evidence>
<dbReference type="GO" id="GO:0016020">
    <property type="term" value="C:membrane"/>
    <property type="evidence" value="ECO:0007669"/>
    <property type="project" value="UniProtKB-SubCell"/>
</dbReference>
<dbReference type="InterPro" id="IPR003661">
    <property type="entry name" value="HisK_dim/P_dom"/>
</dbReference>
<evidence type="ECO:0000256" key="6">
    <source>
        <dbReference type="ARBA" id="ARBA00022692"/>
    </source>
</evidence>
<dbReference type="Proteomes" id="UP000635726">
    <property type="component" value="Unassembled WGS sequence"/>
</dbReference>
<keyword evidence="10" id="KW-0472">Membrane</keyword>
<keyword evidence="14" id="KW-1185">Reference proteome</keyword>
<evidence type="ECO:0000256" key="9">
    <source>
        <dbReference type="ARBA" id="ARBA00023012"/>
    </source>
</evidence>
<sequence>MTFRWRLTLTYALLLALTLLVAGGASYAGLRHTLYAALDAGLRADAVSTARLEARPDLEPAPQVAASLDAMNRQQPVRVTVFSVTGREVDRGPSRVGFVPRTGATQVGGERVYMLRVGAGWVQASVSDAAVRASLHAFLWQELLGVPPLLLLSLAVGYLLADRALRPVDQVSDLAARIAAHGQPGERVPEAQGADELARLTRTINAMLARLDEQLTHERLFAHASAHELRTPISVIRAATSLALEGERTPDEYRAALAQVNEVSADMGTLTARLLALARSARPAGNGDVNLADVALLVSELHGEDARARGVKVQVTADDAATRGDFDALVMAAGNLLQNALRYTPRGSVVRVQSGVRGGDAHLTVQDAGPGIPEGDVPRLVRPFQRGERTAQNADSSSGAGLGLALVQAVMTAHGGQLHLESAPLSGLRAELRLPPRR</sequence>
<name>A0A917PG85_9DEIO</name>
<comment type="subcellular location">
    <subcellularLocation>
        <location evidence="2">Membrane</location>
    </subcellularLocation>
</comment>
<dbReference type="GO" id="GO:0000155">
    <property type="term" value="F:phosphorelay sensor kinase activity"/>
    <property type="evidence" value="ECO:0007669"/>
    <property type="project" value="InterPro"/>
</dbReference>
<dbReference type="PROSITE" id="PS50109">
    <property type="entry name" value="HIS_KIN"/>
    <property type="match status" value="1"/>
</dbReference>
<protein>
    <recommendedName>
        <fullName evidence="3">histidine kinase</fullName>
        <ecNumber evidence="3">2.7.13.3</ecNumber>
    </recommendedName>
</protein>
<dbReference type="InterPro" id="IPR050428">
    <property type="entry name" value="TCS_sensor_his_kinase"/>
</dbReference>
<keyword evidence="9" id="KW-0902">Two-component regulatory system</keyword>
<evidence type="ECO:0000256" key="3">
    <source>
        <dbReference type="ARBA" id="ARBA00012438"/>
    </source>
</evidence>
<dbReference type="InterPro" id="IPR005467">
    <property type="entry name" value="His_kinase_dom"/>
</dbReference>
<gene>
    <name evidence="13" type="ORF">GCM10008939_20880</name>
</gene>
<keyword evidence="4" id="KW-0597">Phosphoprotein</keyword>
<dbReference type="InterPro" id="IPR036890">
    <property type="entry name" value="HATPase_C_sf"/>
</dbReference>
<dbReference type="Pfam" id="PF02518">
    <property type="entry name" value="HATPase_c"/>
    <property type="match status" value="1"/>
</dbReference>
<keyword evidence="7" id="KW-0418">Kinase</keyword>
<dbReference type="InterPro" id="IPR004358">
    <property type="entry name" value="Sig_transdc_His_kin-like_C"/>
</dbReference>
<dbReference type="EC" id="2.7.13.3" evidence="3"/>
<dbReference type="InterPro" id="IPR036097">
    <property type="entry name" value="HisK_dim/P_sf"/>
</dbReference>
<feature type="domain" description="HAMP" evidence="12">
    <location>
        <begin position="162"/>
        <end position="216"/>
    </location>
</feature>
<evidence type="ECO:0000259" key="12">
    <source>
        <dbReference type="PROSITE" id="PS50885"/>
    </source>
</evidence>
<evidence type="ECO:0000256" key="8">
    <source>
        <dbReference type="ARBA" id="ARBA00022989"/>
    </source>
</evidence>
<dbReference type="PANTHER" id="PTHR45436:SF5">
    <property type="entry name" value="SENSOR HISTIDINE KINASE TRCS"/>
    <property type="match status" value="1"/>
</dbReference>
<dbReference type="Gene3D" id="6.10.340.10">
    <property type="match status" value="1"/>
</dbReference>
<evidence type="ECO:0000259" key="11">
    <source>
        <dbReference type="PROSITE" id="PS50109"/>
    </source>
</evidence>
<keyword evidence="5" id="KW-0808">Transferase</keyword>
<proteinExistence type="predicted"/>
<dbReference type="Gene3D" id="1.10.287.130">
    <property type="match status" value="1"/>
</dbReference>
<reference evidence="13" key="1">
    <citation type="journal article" date="2014" name="Int. J. Syst. Evol. Microbiol.">
        <title>Complete genome sequence of Corynebacterium casei LMG S-19264T (=DSM 44701T), isolated from a smear-ripened cheese.</title>
        <authorList>
            <consortium name="US DOE Joint Genome Institute (JGI-PGF)"/>
            <person name="Walter F."/>
            <person name="Albersmeier A."/>
            <person name="Kalinowski J."/>
            <person name="Ruckert C."/>
        </authorList>
    </citation>
    <scope>NUCLEOTIDE SEQUENCE</scope>
    <source>
        <strain evidence="13">JCM 14371</strain>
    </source>
</reference>
<dbReference type="EMBL" id="BMOE01000006">
    <property type="protein sequence ID" value="GGJ76524.1"/>
    <property type="molecule type" value="Genomic_DNA"/>
</dbReference>
<dbReference type="PANTHER" id="PTHR45436">
    <property type="entry name" value="SENSOR HISTIDINE KINASE YKOH"/>
    <property type="match status" value="1"/>
</dbReference>
<evidence type="ECO:0000313" key="14">
    <source>
        <dbReference type="Proteomes" id="UP000635726"/>
    </source>
</evidence>
<dbReference type="PROSITE" id="PS50885">
    <property type="entry name" value="HAMP"/>
    <property type="match status" value="1"/>
</dbReference>
<dbReference type="SMART" id="SM00387">
    <property type="entry name" value="HATPase_c"/>
    <property type="match status" value="1"/>
</dbReference>
<dbReference type="CDD" id="cd06225">
    <property type="entry name" value="HAMP"/>
    <property type="match status" value="1"/>
</dbReference>
<feature type="domain" description="Histidine kinase" evidence="11">
    <location>
        <begin position="224"/>
        <end position="438"/>
    </location>
</feature>
<dbReference type="SMART" id="SM00388">
    <property type="entry name" value="HisKA"/>
    <property type="match status" value="1"/>
</dbReference>
<dbReference type="RefSeq" id="WP_188963208.1">
    <property type="nucleotide sequence ID" value="NZ_BMOE01000006.1"/>
</dbReference>
<evidence type="ECO:0000256" key="5">
    <source>
        <dbReference type="ARBA" id="ARBA00022679"/>
    </source>
</evidence>
<dbReference type="InterPro" id="IPR003594">
    <property type="entry name" value="HATPase_dom"/>
</dbReference>
<dbReference type="SUPFAM" id="SSF47384">
    <property type="entry name" value="Homodimeric domain of signal transducing histidine kinase"/>
    <property type="match status" value="1"/>
</dbReference>
<evidence type="ECO:0000313" key="13">
    <source>
        <dbReference type="EMBL" id="GGJ76524.1"/>
    </source>
</evidence>
<evidence type="ECO:0000256" key="4">
    <source>
        <dbReference type="ARBA" id="ARBA00022553"/>
    </source>
</evidence>
<dbReference type="PRINTS" id="PR00344">
    <property type="entry name" value="BCTRLSENSOR"/>
</dbReference>
<reference evidence="13" key="2">
    <citation type="submission" date="2020-09" db="EMBL/GenBank/DDBJ databases">
        <authorList>
            <person name="Sun Q."/>
            <person name="Ohkuma M."/>
        </authorList>
    </citation>
    <scope>NUCLEOTIDE SEQUENCE</scope>
    <source>
        <strain evidence="13">JCM 14371</strain>
    </source>
</reference>
<dbReference type="SUPFAM" id="SSF55874">
    <property type="entry name" value="ATPase domain of HSP90 chaperone/DNA topoisomerase II/histidine kinase"/>
    <property type="match status" value="1"/>
</dbReference>
<evidence type="ECO:0000256" key="1">
    <source>
        <dbReference type="ARBA" id="ARBA00000085"/>
    </source>
</evidence>
<comment type="caution">
    <text evidence="13">The sequence shown here is derived from an EMBL/GenBank/DDBJ whole genome shotgun (WGS) entry which is preliminary data.</text>
</comment>
<dbReference type="SMART" id="SM00304">
    <property type="entry name" value="HAMP"/>
    <property type="match status" value="1"/>
</dbReference>
<evidence type="ECO:0000256" key="2">
    <source>
        <dbReference type="ARBA" id="ARBA00004370"/>
    </source>
</evidence>
<dbReference type="CDD" id="cd00082">
    <property type="entry name" value="HisKA"/>
    <property type="match status" value="1"/>
</dbReference>
<evidence type="ECO:0000256" key="10">
    <source>
        <dbReference type="ARBA" id="ARBA00023136"/>
    </source>
</evidence>
<comment type="catalytic activity">
    <reaction evidence="1">
        <text>ATP + protein L-histidine = ADP + protein N-phospho-L-histidine.</text>
        <dbReference type="EC" id="2.7.13.3"/>
    </reaction>
</comment>
<dbReference type="Pfam" id="PF00512">
    <property type="entry name" value="HisKA"/>
    <property type="match status" value="1"/>
</dbReference>
<dbReference type="AlphaFoldDB" id="A0A917PG85"/>
<organism evidence="13 14">
    <name type="scientific">Deinococcus aquiradiocola</name>
    <dbReference type="NCBI Taxonomy" id="393059"/>
    <lineage>
        <taxon>Bacteria</taxon>
        <taxon>Thermotogati</taxon>
        <taxon>Deinococcota</taxon>
        <taxon>Deinococci</taxon>
        <taxon>Deinococcales</taxon>
        <taxon>Deinococcaceae</taxon>
        <taxon>Deinococcus</taxon>
    </lineage>
</organism>
<dbReference type="CDD" id="cd00075">
    <property type="entry name" value="HATPase"/>
    <property type="match status" value="1"/>
</dbReference>
<keyword evidence="8" id="KW-1133">Transmembrane helix</keyword>
<dbReference type="Pfam" id="PF00672">
    <property type="entry name" value="HAMP"/>
    <property type="match status" value="1"/>
</dbReference>